<evidence type="ECO:0000256" key="1">
    <source>
        <dbReference type="SAM" id="MobiDB-lite"/>
    </source>
</evidence>
<sequence length="207" mass="23066">MCLLPLDEPRFPFPASMIAVDVAESRRRLRRTPVDLCSYDECCAHRYFANEEDLEDLAAAVYDERRCPVSETEDDPPPTTMNVDLFVPIPAEDFPPRFSLSEGALSLRGSHGTREVTAYLCITTLTTLTCQTEDLKEGRERLKLENEGLNNVVAREERLLQEVLECARKAESEATSAPSSNPNPPNRKLIPRDGVCSIGVDSPLAEI</sequence>
<dbReference type="OrthoDB" id="6088208at2759"/>
<dbReference type="EMBL" id="ML769424">
    <property type="protein sequence ID" value="KAE9403490.1"/>
    <property type="molecule type" value="Genomic_DNA"/>
</dbReference>
<feature type="region of interest" description="Disordered" evidence="1">
    <location>
        <begin position="170"/>
        <end position="194"/>
    </location>
</feature>
<dbReference type="Proteomes" id="UP000799118">
    <property type="component" value="Unassembled WGS sequence"/>
</dbReference>
<evidence type="ECO:0000313" key="2">
    <source>
        <dbReference type="EMBL" id="KAE9403490.1"/>
    </source>
</evidence>
<dbReference type="AlphaFoldDB" id="A0A6A4I0J5"/>
<evidence type="ECO:0000313" key="3">
    <source>
        <dbReference type="Proteomes" id="UP000799118"/>
    </source>
</evidence>
<organism evidence="2 3">
    <name type="scientific">Gymnopus androsaceus JB14</name>
    <dbReference type="NCBI Taxonomy" id="1447944"/>
    <lineage>
        <taxon>Eukaryota</taxon>
        <taxon>Fungi</taxon>
        <taxon>Dikarya</taxon>
        <taxon>Basidiomycota</taxon>
        <taxon>Agaricomycotina</taxon>
        <taxon>Agaricomycetes</taxon>
        <taxon>Agaricomycetidae</taxon>
        <taxon>Agaricales</taxon>
        <taxon>Marasmiineae</taxon>
        <taxon>Omphalotaceae</taxon>
        <taxon>Gymnopus</taxon>
    </lineage>
</organism>
<keyword evidence="3" id="KW-1185">Reference proteome</keyword>
<protein>
    <submittedName>
        <fullName evidence="2">Uncharacterized protein</fullName>
    </submittedName>
</protein>
<name>A0A6A4I0J5_9AGAR</name>
<accession>A0A6A4I0J5</accession>
<reference evidence="2" key="1">
    <citation type="journal article" date="2019" name="Environ. Microbiol.">
        <title>Fungal ecological strategies reflected in gene transcription - a case study of two litter decomposers.</title>
        <authorList>
            <person name="Barbi F."/>
            <person name="Kohler A."/>
            <person name="Barry K."/>
            <person name="Baskaran P."/>
            <person name="Daum C."/>
            <person name="Fauchery L."/>
            <person name="Ihrmark K."/>
            <person name="Kuo A."/>
            <person name="LaButti K."/>
            <person name="Lipzen A."/>
            <person name="Morin E."/>
            <person name="Grigoriev I.V."/>
            <person name="Henrissat B."/>
            <person name="Lindahl B."/>
            <person name="Martin F."/>
        </authorList>
    </citation>
    <scope>NUCLEOTIDE SEQUENCE</scope>
    <source>
        <strain evidence="2">JB14</strain>
    </source>
</reference>
<proteinExistence type="predicted"/>
<gene>
    <name evidence="2" type="ORF">BT96DRAFT_936339</name>
</gene>